<evidence type="ECO:0000313" key="3">
    <source>
        <dbReference type="Proteomes" id="UP000287166"/>
    </source>
</evidence>
<dbReference type="Pfam" id="PF19271">
    <property type="entry name" value="Nis1"/>
    <property type="match status" value="1"/>
</dbReference>
<dbReference type="InterPro" id="IPR045469">
    <property type="entry name" value="Nis1"/>
</dbReference>
<dbReference type="OrthoDB" id="2841294at2759"/>
<feature type="signal peptide" evidence="1">
    <location>
        <begin position="1"/>
        <end position="19"/>
    </location>
</feature>
<proteinExistence type="predicted"/>
<dbReference type="AlphaFoldDB" id="A0A401GLA9"/>
<evidence type="ECO:0008006" key="4">
    <source>
        <dbReference type="Google" id="ProtNLM"/>
    </source>
</evidence>
<feature type="chain" id="PRO_5019293463" description="Secreted protein" evidence="1">
    <location>
        <begin position="20"/>
        <end position="526"/>
    </location>
</feature>
<name>A0A401GLA9_9APHY</name>
<dbReference type="Proteomes" id="UP000287166">
    <property type="component" value="Unassembled WGS sequence"/>
</dbReference>
<protein>
    <recommendedName>
        <fullName evidence="4">Secreted protein</fullName>
    </recommendedName>
</protein>
<evidence type="ECO:0000313" key="2">
    <source>
        <dbReference type="EMBL" id="GBE82961.1"/>
    </source>
</evidence>
<accession>A0A401GLA9</accession>
<sequence length="526" mass="57652">MMMFKSFFTLACLAATALAQSAFINLPVEYDSFSPGENFTAQITRPDTLTGSDEVAIAIALQSCAGYTGGCASFDVTQRLGTVLYQGPFAPAFQPVGFYEPYQNFTVQVPTSFSTGQASLSLSHFSLVGAGPYPSLEAAMRKIPDADWTRFLAYARRVRVAGIGLPGYKGRMDNRTLLALVLRAGSCHVFPSLVSVEMTVSCLADFVLFAFLTGCLCTAPSVTGRIRQILLSHPTHGAFSLPILLDVNALRVAPVRKLVLAGKSYLLVCAVHRMGGLEQIEIKEGVYPHVWLKALGRAEKLRDIRFVADPRRLVDTCRILVGPAVLRNLERLDVSGYPPSLLRLFRNLSAPSLHSLTIRFLYGKDRNFWDNYRACLGALPASFRSTLRTLEIHSRFPDGTNTPAPAPFVDVFAALLRLSALENLTVNVCFPLVLSNKDACTVATAFPRLQVLACSWPLPPDEEDKDALSVAFLVHFLSKCPRLREFAIPRLVYRSSSPSGGDADTPLRDAPARGFKRLTFQYDVAL</sequence>
<dbReference type="Gene3D" id="3.80.10.10">
    <property type="entry name" value="Ribonuclease Inhibitor"/>
    <property type="match status" value="1"/>
</dbReference>
<keyword evidence="1" id="KW-0732">Signal</keyword>
<organism evidence="2 3">
    <name type="scientific">Sparassis crispa</name>
    <dbReference type="NCBI Taxonomy" id="139825"/>
    <lineage>
        <taxon>Eukaryota</taxon>
        <taxon>Fungi</taxon>
        <taxon>Dikarya</taxon>
        <taxon>Basidiomycota</taxon>
        <taxon>Agaricomycotina</taxon>
        <taxon>Agaricomycetes</taxon>
        <taxon>Polyporales</taxon>
        <taxon>Sparassidaceae</taxon>
        <taxon>Sparassis</taxon>
    </lineage>
</organism>
<dbReference type="InterPro" id="IPR032675">
    <property type="entry name" value="LRR_dom_sf"/>
</dbReference>
<reference evidence="2 3" key="1">
    <citation type="journal article" date="2018" name="Sci. Rep.">
        <title>Genome sequence of the cauliflower mushroom Sparassis crispa (Hanabiratake) and its association with beneficial usage.</title>
        <authorList>
            <person name="Kiyama R."/>
            <person name="Furutani Y."/>
            <person name="Kawaguchi K."/>
            <person name="Nakanishi T."/>
        </authorList>
    </citation>
    <scope>NUCLEOTIDE SEQUENCE [LARGE SCALE GENOMIC DNA]</scope>
</reference>
<evidence type="ECO:0000256" key="1">
    <source>
        <dbReference type="SAM" id="SignalP"/>
    </source>
</evidence>
<keyword evidence="3" id="KW-1185">Reference proteome</keyword>
<dbReference type="RefSeq" id="XP_027613874.1">
    <property type="nucleotide sequence ID" value="XM_027758073.1"/>
</dbReference>
<dbReference type="EMBL" id="BFAD01000005">
    <property type="protein sequence ID" value="GBE82961.1"/>
    <property type="molecule type" value="Genomic_DNA"/>
</dbReference>
<dbReference type="GeneID" id="38779878"/>
<gene>
    <name evidence="2" type="ORF">SCP_0500040</name>
</gene>
<comment type="caution">
    <text evidence="2">The sequence shown here is derived from an EMBL/GenBank/DDBJ whole genome shotgun (WGS) entry which is preliminary data.</text>
</comment>
<dbReference type="InParanoid" id="A0A401GLA9"/>